<dbReference type="CDD" id="cd03784">
    <property type="entry name" value="GT1_Gtf-like"/>
    <property type="match status" value="1"/>
</dbReference>
<dbReference type="OrthoDB" id="5835829at2759"/>
<keyword evidence="3 4" id="KW-0808">Transferase</keyword>
<dbReference type="FunFam" id="3.40.50.2000:FF:000056">
    <property type="entry name" value="Glycosyltransferase"/>
    <property type="match status" value="1"/>
</dbReference>
<dbReference type="SUPFAM" id="SSF53756">
    <property type="entry name" value="UDP-Glycosyltransferase/glycogen phosphorylase"/>
    <property type="match status" value="1"/>
</dbReference>
<protein>
    <recommendedName>
        <fullName evidence="5">Glycosyltransferase</fullName>
        <ecNumber evidence="5">2.4.1.-</ecNumber>
    </recommendedName>
</protein>
<evidence type="ECO:0000256" key="5">
    <source>
        <dbReference type="RuleBase" id="RU362057"/>
    </source>
</evidence>
<evidence type="ECO:0000256" key="1">
    <source>
        <dbReference type="ARBA" id="ARBA00009995"/>
    </source>
</evidence>
<dbReference type="Gene3D" id="3.40.50.2000">
    <property type="entry name" value="Glycogen Phosphorylase B"/>
    <property type="match status" value="2"/>
</dbReference>
<dbReference type="EMBL" id="JAMYWD010000003">
    <property type="protein sequence ID" value="KAJ4975893.1"/>
    <property type="molecule type" value="Genomic_DNA"/>
</dbReference>
<dbReference type="PANTHER" id="PTHR48048:SF83">
    <property type="entry name" value="GLYCOSYLTRANSFERASE"/>
    <property type="match status" value="1"/>
</dbReference>
<evidence type="ECO:0000256" key="4">
    <source>
        <dbReference type="RuleBase" id="RU003718"/>
    </source>
</evidence>
<dbReference type="Pfam" id="PF00201">
    <property type="entry name" value="UDPGT"/>
    <property type="match status" value="1"/>
</dbReference>
<dbReference type="Proteomes" id="UP001141806">
    <property type="component" value="Unassembled WGS sequence"/>
</dbReference>
<name>A0A9Q0KSC1_9MAGN</name>
<dbReference type="InterPro" id="IPR050481">
    <property type="entry name" value="UDP-glycosyltransf_plant"/>
</dbReference>
<keyword evidence="2 4" id="KW-0328">Glycosyltransferase</keyword>
<organism evidence="6 7">
    <name type="scientific">Protea cynaroides</name>
    <dbReference type="NCBI Taxonomy" id="273540"/>
    <lineage>
        <taxon>Eukaryota</taxon>
        <taxon>Viridiplantae</taxon>
        <taxon>Streptophyta</taxon>
        <taxon>Embryophyta</taxon>
        <taxon>Tracheophyta</taxon>
        <taxon>Spermatophyta</taxon>
        <taxon>Magnoliopsida</taxon>
        <taxon>Proteales</taxon>
        <taxon>Proteaceae</taxon>
        <taxon>Protea</taxon>
    </lineage>
</organism>
<dbReference type="FunFam" id="3.40.50.2000:FF:000080">
    <property type="entry name" value="Glycosyltransferase"/>
    <property type="match status" value="1"/>
</dbReference>
<comment type="caution">
    <text evidence="6">The sequence shown here is derived from an EMBL/GenBank/DDBJ whole genome shotgun (WGS) entry which is preliminary data.</text>
</comment>
<keyword evidence="7" id="KW-1185">Reference proteome</keyword>
<dbReference type="EC" id="2.4.1.-" evidence="5"/>
<dbReference type="PROSITE" id="PS00375">
    <property type="entry name" value="UDPGT"/>
    <property type="match status" value="1"/>
</dbReference>
<dbReference type="PANTHER" id="PTHR48048">
    <property type="entry name" value="GLYCOSYLTRANSFERASE"/>
    <property type="match status" value="1"/>
</dbReference>
<reference evidence="6" key="1">
    <citation type="journal article" date="2023" name="Plant J.">
        <title>The genome of the king protea, Protea cynaroides.</title>
        <authorList>
            <person name="Chang J."/>
            <person name="Duong T.A."/>
            <person name="Schoeman C."/>
            <person name="Ma X."/>
            <person name="Roodt D."/>
            <person name="Barker N."/>
            <person name="Li Z."/>
            <person name="Van de Peer Y."/>
            <person name="Mizrachi E."/>
        </authorList>
    </citation>
    <scope>NUCLEOTIDE SEQUENCE</scope>
    <source>
        <tissue evidence="6">Young leaves</tissue>
    </source>
</reference>
<proteinExistence type="inferred from homology"/>
<evidence type="ECO:0000256" key="3">
    <source>
        <dbReference type="ARBA" id="ARBA00022679"/>
    </source>
</evidence>
<evidence type="ECO:0000256" key="2">
    <source>
        <dbReference type="ARBA" id="ARBA00022676"/>
    </source>
</evidence>
<evidence type="ECO:0000313" key="7">
    <source>
        <dbReference type="Proteomes" id="UP001141806"/>
    </source>
</evidence>
<dbReference type="AlphaFoldDB" id="A0A9Q0KSC1"/>
<comment type="similarity">
    <text evidence="1 4">Belongs to the UDP-glycosyltransferase family.</text>
</comment>
<dbReference type="GO" id="GO:0035251">
    <property type="term" value="F:UDP-glucosyltransferase activity"/>
    <property type="evidence" value="ECO:0007669"/>
    <property type="project" value="InterPro"/>
</dbReference>
<accession>A0A9Q0KSC1</accession>
<sequence length="478" mass="53318">MKKRAELVFIPAVGIGHLVPMMELAKRLLHRDDRLSITVLLIKTLFLTDFTSYTDSLADSVARLRFIHLPNIDPPPSSSNLRFRESLISVLVETHKPLVKQTITNLFFSDSDSESPFAGLVIDLFCTSLIDVGNELGAPSYIFFSSTAGMLGLMLHLPELDNQIDTDFKDSVTELSIPCFANPVPLFVLPLPLWKKTDPSYGWLVYHGRRFREAKGIVLNTFMELEPTAVNSFSSVQNRTPPVYSVGPLIDLQGQAYNQTQLEESIKNWLDDQPPASVVFLCFGSRGSFDAAQVKEIAIGLERSRHRFLWSLRRPPETNKLASPTDFLNIGDVLSDGFLDRIEGRGLVCGWVPQTTVLAHKAVGGFVSHCGWNSILESLWLGVPIAAWPLYAEQHLNAFELGRELGGLVVELRLDYRGGDDLVTAEEVERGVCRLMDCDCGVRMKVKEIMEKSRKVLMDDGSSFMSLGSLIKDIVDEN</sequence>
<evidence type="ECO:0000313" key="6">
    <source>
        <dbReference type="EMBL" id="KAJ4975893.1"/>
    </source>
</evidence>
<gene>
    <name evidence="6" type="ORF">NE237_000999</name>
</gene>
<dbReference type="InterPro" id="IPR002213">
    <property type="entry name" value="UDP_glucos_trans"/>
</dbReference>
<dbReference type="InterPro" id="IPR035595">
    <property type="entry name" value="UDP_glycos_trans_CS"/>
</dbReference>